<dbReference type="InterPro" id="IPR012507">
    <property type="entry name" value="YibE_F"/>
</dbReference>
<keyword evidence="1" id="KW-0472">Membrane</keyword>
<organism evidence="2 3">
    <name type="scientific">Aminipila terrae</name>
    <dbReference type="NCBI Taxonomy" id="2697030"/>
    <lineage>
        <taxon>Bacteria</taxon>
        <taxon>Bacillati</taxon>
        <taxon>Bacillota</taxon>
        <taxon>Clostridia</taxon>
        <taxon>Peptostreptococcales</taxon>
        <taxon>Anaerovoracaceae</taxon>
        <taxon>Aminipila</taxon>
    </lineage>
</organism>
<dbReference type="RefSeq" id="WP_162362748.1">
    <property type="nucleotide sequence ID" value="NZ_CP047591.1"/>
</dbReference>
<evidence type="ECO:0000313" key="2">
    <source>
        <dbReference type="EMBL" id="QHI72981.1"/>
    </source>
</evidence>
<keyword evidence="3" id="KW-1185">Reference proteome</keyword>
<feature type="transmembrane region" description="Helical" evidence="1">
    <location>
        <begin position="299"/>
        <end position="322"/>
    </location>
</feature>
<feature type="transmembrane region" description="Helical" evidence="1">
    <location>
        <begin position="202"/>
        <end position="224"/>
    </location>
</feature>
<name>A0A6P1MGV9_9FIRM</name>
<keyword evidence="1" id="KW-0812">Transmembrane</keyword>
<feature type="transmembrane region" description="Helical" evidence="1">
    <location>
        <begin position="255"/>
        <end position="278"/>
    </location>
</feature>
<dbReference type="KEGG" id="amic:Ami3637_11705"/>
<keyword evidence="1" id="KW-1133">Transmembrane helix</keyword>
<proteinExistence type="predicted"/>
<feature type="transmembrane region" description="Helical" evidence="1">
    <location>
        <begin position="176"/>
        <end position="195"/>
    </location>
</feature>
<reference evidence="2 3" key="1">
    <citation type="submission" date="2020-01" db="EMBL/GenBank/DDBJ databases">
        <title>Genomic analysis of Aminipila sp. CBA3637.</title>
        <authorList>
            <person name="Kim Y.B."/>
            <person name="Roh S.W."/>
        </authorList>
    </citation>
    <scope>NUCLEOTIDE SEQUENCE [LARGE SCALE GENOMIC DNA]</scope>
    <source>
        <strain evidence="2 3">CBA3637</strain>
    </source>
</reference>
<feature type="transmembrane region" description="Helical" evidence="1">
    <location>
        <begin position="12"/>
        <end position="29"/>
    </location>
</feature>
<feature type="transmembrane region" description="Helical" evidence="1">
    <location>
        <begin position="128"/>
        <end position="144"/>
    </location>
</feature>
<protein>
    <recommendedName>
        <fullName evidence="4">YibE/F family protein</fullName>
    </recommendedName>
</protein>
<accession>A0A6P1MGV9</accession>
<evidence type="ECO:0008006" key="4">
    <source>
        <dbReference type="Google" id="ProtNLM"/>
    </source>
</evidence>
<dbReference type="PANTHER" id="PTHR41771">
    <property type="entry name" value="MEMBRANE PROTEIN-RELATED"/>
    <property type="match status" value="1"/>
</dbReference>
<sequence length="374" mass="41829">MHNRFQIKKFTIIKVSAIILTSLLLFFLVCNDYSLYDSTIVKATVVHDTYLENKSSVSGNTENYYKQHIKAVIKNGPYKGQLVTLQNTYAESLVYDDKYSAGTSLFVENLTKGDHGFTANISGVKRDYHVAAVVLTLIDLLIIVGGTQGFFTLLCLVINIILFYGMLLLNYKGMNILLLSMVMSVLFSSIILFLIHGRSTNTFIALCATLASIAFVTVLAYFVMRFTPDIDYEFLEYLIHPYERSDADLLFLSEILMGCVGAIIDIAVTITSCASELLRKNSCISRKALLSSCRELSEDITGTMINMIFFTNVSACIPLFILSMQNQIKFMTVIRYNVFFEVARFLTGSIGIVAAIPFSILAVYLLHGRRIGKC</sequence>
<evidence type="ECO:0000256" key="1">
    <source>
        <dbReference type="SAM" id="Phobius"/>
    </source>
</evidence>
<dbReference type="AlphaFoldDB" id="A0A6P1MGV9"/>
<gene>
    <name evidence="2" type="ORF">Ami3637_11705</name>
</gene>
<dbReference type="EMBL" id="CP047591">
    <property type="protein sequence ID" value="QHI72981.1"/>
    <property type="molecule type" value="Genomic_DNA"/>
</dbReference>
<dbReference type="Pfam" id="PF07907">
    <property type="entry name" value="YibE_F"/>
    <property type="match status" value="1"/>
</dbReference>
<feature type="transmembrane region" description="Helical" evidence="1">
    <location>
        <begin position="342"/>
        <end position="366"/>
    </location>
</feature>
<dbReference type="Proteomes" id="UP000463883">
    <property type="component" value="Chromosome"/>
</dbReference>
<evidence type="ECO:0000313" key="3">
    <source>
        <dbReference type="Proteomes" id="UP000463883"/>
    </source>
</evidence>
<feature type="transmembrane region" description="Helical" evidence="1">
    <location>
        <begin position="151"/>
        <end position="170"/>
    </location>
</feature>
<dbReference type="PANTHER" id="PTHR41771:SF1">
    <property type="entry name" value="MEMBRANE PROTEIN"/>
    <property type="match status" value="1"/>
</dbReference>